<gene>
    <name evidence="2" type="ORF">TNIN_404251</name>
</gene>
<sequence length="92" mass="9838">MFCSIFSLSSITISSTLQPSSSVSAQGTAQQPLGTAAAGNTASQLVPKPDSWSSLLESLTQKRKSKKRKGSEILKSGKRRLVLLDSDTEPER</sequence>
<organism evidence="2 3">
    <name type="scientific">Trichonephila inaurata madagascariensis</name>
    <dbReference type="NCBI Taxonomy" id="2747483"/>
    <lineage>
        <taxon>Eukaryota</taxon>
        <taxon>Metazoa</taxon>
        <taxon>Ecdysozoa</taxon>
        <taxon>Arthropoda</taxon>
        <taxon>Chelicerata</taxon>
        <taxon>Arachnida</taxon>
        <taxon>Araneae</taxon>
        <taxon>Araneomorphae</taxon>
        <taxon>Entelegynae</taxon>
        <taxon>Araneoidea</taxon>
        <taxon>Nephilidae</taxon>
        <taxon>Trichonephila</taxon>
        <taxon>Trichonephila inaurata</taxon>
    </lineage>
</organism>
<dbReference type="EMBL" id="BMAV01025163">
    <property type="protein sequence ID" value="GFS39031.1"/>
    <property type="molecule type" value="Genomic_DNA"/>
</dbReference>
<feature type="region of interest" description="Disordered" evidence="1">
    <location>
        <begin position="20"/>
        <end position="49"/>
    </location>
</feature>
<dbReference type="AlphaFoldDB" id="A0A8X6M9F3"/>
<evidence type="ECO:0000256" key="1">
    <source>
        <dbReference type="SAM" id="MobiDB-lite"/>
    </source>
</evidence>
<feature type="compositionally biased region" description="Polar residues" evidence="1">
    <location>
        <begin position="25"/>
        <end position="44"/>
    </location>
</feature>
<accession>A0A8X6M9F3</accession>
<comment type="caution">
    <text evidence="2">The sequence shown here is derived from an EMBL/GenBank/DDBJ whole genome shotgun (WGS) entry which is preliminary data.</text>
</comment>
<reference evidence="2" key="1">
    <citation type="submission" date="2020-08" db="EMBL/GenBank/DDBJ databases">
        <title>Multicomponent nature underlies the extraordinary mechanical properties of spider dragline silk.</title>
        <authorList>
            <person name="Kono N."/>
            <person name="Nakamura H."/>
            <person name="Mori M."/>
            <person name="Yoshida Y."/>
            <person name="Ohtoshi R."/>
            <person name="Malay A.D."/>
            <person name="Moran D.A.P."/>
            <person name="Tomita M."/>
            <person name="Numata K."/>
            <person name="Arakawa K."/>
        </authorList>
    </citation>
    <scope>NUCLEOTIDE SEQUENCE</scope>
</reference>
<keyword evidence="3" id="KW-1185">Reference proteome</keyword>
<protein>
    <submittedName>
        <fullName evidence="2">Uncharacterized protein</fullName>
    </submittedName>
</protein>
<evidence type="ECO:0000313" key="2">
    <source>
        <dbReference type="EMBL" id="GFS39031.1"/>
    </source>
</evidence>
<proteinExistence type="predicted"/>
<name>A0A8X6M9F3_9ARAC</name>
<evidence type="ECO:0000313" key="3">
    <source>
        <dbReference type="Proteomes" id="UP000886998"/>
    </source>
</evidence>
<dbReference type="Proteomes" id="UP000886998">
    <property type="component" value="Unassembled WGS sequence"/>
</dbReference>